<sequence length="280" mass="33151">MCKGFIKLDRSIFEHWIFQDAEKFRAFVDLIQLARWKDEKLLIGNEVVVIPRGSYYTSELKLAERWGWSRNKTREFLKLLENEKMITKKGTPKGTTLTIENYRVYQDEGTTKDTTESTSKGTSNGQQKVHQTDNERYTKEESKEREEIKEKRRKDKNIKKEKKKTEFDELIEVYTNDNDLKNTIYEFIKMRKAIRSPMTSNALKLMLNKLDKLSYPNIDSQTKIDILNQSIMNSWKGIFQIKEDKKTSNSNFMDGMKELYDEARYFDEQNGVGTDPNNPW</sequence>
<dbReference type="AlphaFoldDB" id="A0A1I2QK58"/>
<gene>
    <name evidence="2" type="ORF">SAMN04487885_14510</name>
</gene>
<keyword evidence="3" id="KW-1185">Reference proteome</keyword>
<dbReference type="EMBL" id="FOOE01000045">
    <property type="protein sequence ID" value="SFG28784.1"/>
    <property type="molecule type" value="Genomic_DNA"/>
</dbReference>
<feature type="compositionally biased region" description="Polar residues" evidence="1">
    <location>
        <begin position="116"/>
        <end position="129"/>
    </location>
</feature>
<accession>A0A1I2QK58</accession>
<feature type="compositionally biased region" description="Basic and acidic residues" evidence="1">
    <location>
        <begin position="130"/>
        <end position="150"/>
    </location>
</feature>
<proteinExistence type="predicted"/>
<reference evidence="2 3" key="1">
    <citation type="submission" date="2016-10" db="EMBL/GenBank/DDBJ databases">
        <authorList>
            <person name="de Groot N.N."/>
        </authorList>
    </citation>
    <scope>NUCLEOTIDE SEQUENCE [LARGE SCALE GENOMIC DNA]</scope>
    <source>
        <strain evidence="2 3">NLAE-zl-G419</strain>
    </source>
</reference>
<dbReference type="RefSeq" id="WP_074846718.1">
    <property type="nucleotide sequence ID" value="NZ_FOOE01000045.1"/>
</dbReference>
<evidence type="ECO:0000256" key="1">
    <source>
        <dbReference type="SAM" id="MobiDB-lite"/>
    </source>
</evidence>
<name>A0A1I2QK58_9CLOT</name>
<dbReference type="OrthoDB" id="1807191at2"/>
<dbReference type="Proteomes" id="UP000182135">
    <property type="component" value="Unassembled WGS sequence"/>
</dbReference>
<feature type="region of interest" description="Disordered" evidence="1">
    <location>
        <begin position="108"/>
        <end position="159"/>
    </location>
</feature>
<evidence type="ECO:0000313" key="2">
    <source>
        <dbReference type="EMBL" id="SFG28784.1"/>
    </source>
</evidence>
<protein>
    <submittedName>
        <fullName evidence="2">Transcriptional regulator, GntR family</fullName>
    </submittedName>
</protein>
<organism evidence="2 3">
    <name type="scientific">Clostridium cadaveris</name>
    <dbReference type="NCBI Taxonomy" id="1529"/>
    <lineage>
        <taxon>Bacteria</taxon>
        <taxon>Bacillati</taxon>
        <taxon>Bacillota</taxon>
        <taxon>Clostridia</taxon>
        <taxon>Eubacteriales</taxon>
        <taxon>Clostridiaceae</taxon>
        <taxon>Clostridium</taxon>
    </lineage>
</organism>
<dbReference type="STRING" id="1529.SAMN04487885_14510"/>
<evidence type="ECO:0000313" key="3">
    <source>
        <dbReference type="Proteomes" id="UP000182135"/>
    </source>
</evidence>
<dbReference type="Gene3D" id="1.10.10.10">
    <property type="entry name" value="Winged helix-like DNA-binding domain superfamily/Winged helix DNA-binding domain"/>
    <property type="match status" value="1"/>
</dbReference>
<dbReference type="InterPro" id="IPR036388">
    <property type="entry name" value="WH-like_DNA-bd_sf"/>
</dbReference>